<proteinExistence type="predicted"/>
<name>A0A645EPK7_9ZZZZ</name>
<comment type="caution">
    <text evidence="1">The sequence shown here is derived from an EMBL/GenBank/DDBJ whole genome shotgun (WGS) entry which is preliminary data.</text>
</comment>
<dbReference type="AlphaFoldDB" id="A0A645EPK7"/>
<evidence type="ECO:0000313" key="1">
    <source>
        <dbReference type="EMBL" id="MPN03948.1"/>
    </source>
</evidence>
<accession>A0A645EPK7</accession>
<gene>
    <name evidence="1" type="ORF">SDC9_151183</name>
</gene>
<dbReference type="EMBL" id="VSSQ01049866">
    <property type="protein sequence ID" value="MPN03948.1"/>
    <property type="molecule type" value="Genomic_DNA"/>
</dbReference>
<reference evidence="1" key="1">
    <citation type="submission" date="2019-08" db="EMBL/GenBank/DDBJ databases">
        <authorList>
            <person name="Kucharzyk K."/>
            <person name="Murdoch R.W."/>
            <person name="Higgins S."/>
            <person name="Loffler F."/>
        </authorList>
    </citation>
    <scope>NUCLEOTIDE SEQUENCE</scope>
</reference>
<sequence>MSPGGLFYFIKPVCIRISEYLIGGIDYFVRLFVGRVIYQCLPGEVGKRIAPFVPGQYMEIPYFRIESRVVVKRDCRFLTYDPFCSSYDDDAVGCPRPVNGRRRSIFKNIHRLYIAGRQGLDQAVTFNGHPIHNV</sequence>
<organism evidence="1">
    <name type="scientific">bioreactor metagenome</name>
    <dbReference type="NCBI Taxonomy" id="1076179"/>
    <lineage>
        <taxon>unclassified sequences</taxon>
        <taxon>metagenomes</taxon>
        <taxon>ecological metagenomes</taxon>
    </lineage>
</organism>
<protein>
    <submittedName>
        <fullName evidence="1">Uncharacterized protein</fullName>
    </submittedName>
</protein>